<gene>
    <name evidence="2" type="ORF">U729_692</name>
</gene>
<organism evidence="2 3">
    <name type="scientific">Clostridium baratii str. Sullivan</name>
    <dbReference type="NCBI Taxonomy" id="1415775"/>
    <lineage>
        <taxon>Bacteria</taxon>
        <taxon>Bacillati</taxon>
        <taxon>Bacillota</taxon>
        <taxon>Clostridia</taxon>
        <taxon>Eubacteriales</taxon>
        <taxon>Clostridiaceae</taxon>
        <taxon>Clostridium</taxon>
    </lineage>
</organism>
<keyword evidence="1" id="KW-1133">Transmembrane helix</keyword>
<protein>
    <submittedName>
        <fullName evidence="2">Putative membrane protein</fullName>
    </submittedName>
</protein>
<feature type="transmembrane region" description="Helical" evidence="1">
    <location>
        <begin position="50"/>
        <end position="77"/>
    </location>
</feature>
<name>A0A0A7FVU2_9CLOT</name>
<accession>A0A0A7FVU2</accession>
<keyword evidence="1" id="KW-0472">Membrane</keyword>
<dbReference type="Proteomes" id="UP000030635">
    <property type="component" value="Chromosome"/>
</dbReference>
<proteinExistence type="predicted"/>
<evidence type="ECO:0000256" key="1">
    <source>
        <dbReference type="SAM" id="Phobius"/>
    </source>
</evidence>
<dbReference type="AlphaFoldDB" id="A0A0A7FVU2"/>
<dbReference type="KEGG" id="cbv:U729_692"/>
<evidence type="ECO:0000313" key="2">
    <source>
        <dbReference type="EMBL" id="AIY82946.1"/>
    </source>
</evidence>
<reference evidence="2 3" key="1">
    <citation type="journal article" date="2015" name="Infect. Genet. Evol.">
        <title>Genomic sequences of six botulinum neurotoxin-producing strains representing three clostridial species illustrate the mobility and diversity of botulinum neurotoxin genes.</title>
        <authorList>
            <person name="Smith T.J."/>
            <person name="Hill K.K."/>
            <person name="Xie G."/>
            <person name="Foley B.T."/>
            <person name="Williamson C.H."/>
            <person name="Foster J.T."/>
            <person name="Johnson S.L."/>
            <person name="Chertkov O."/>
            <person name="Teshima H."/>
            <person name="Gibbons H.S."/>
            <person name="Johnsky L.A."/>
            <person name="Karavis M.A."/>
            <person name="Smith L.A."/>
        </authorList>
    </citation>
    <scope>NUCLEOTIDE SEQUENCE [LARGE SCALE GENOMIC DNA]</scope>
    <source>
        <strain evidence="2">Sullivan</strain>
    </source>
</reference>
<feature type="transmembrane region" description="Helical" evidence="1">
    <location>
        <begin position="16"/>
        <end position="38"/>
    </location>
</feature>
<keyword evidence="3" id="KW-1185">Reference proteome</keyword>
<sequence>MSMIDIIIYEFLSMNFFKTCIILGIGIIIFLICPILLYRFLRNIYANISLTLILTSISSLPLITYIFIAVKTIYIILSQ</sequence>
<keyword evidence="1" id="KW-0812">Transmembrane</keyword>
<dbReference type="HOGENOM" id="CLU_2599763_0_0_9"/>
<evidence type="ECO:0000313" key="3">
    <source>
        <dbReference type="Proteomes" id="UP000030635"/>
    </source>
</evidence>
<dbReference type="EMBL" id="CP006905">
    <property type="protein sequence ID" value="AIY82946.1"/>
    <property type="molecule type" value="Genomic_DNA"/>
</dbReference>